<feature type="region of interest" description="Disordered" evidence="1">
    <location>
        <begin position="265"/>
        <end position="286"/>
    </location>
</feature>
<comment type="caution">
    <text evidence="2">The sequence shown here is derived from an EMBL/GenBank/DDBJ whole genome shotgun (WGS) entry which is preliminary data.</text>
</comment>
<protein>
    <submittedName>
        <fullName evidence="2">Uncharacterized protein</fullName>
    </submittedName>
</protein>
<evidence type="ECO:0000313" key="2">
    <source>
        <dbReference type="EMBL" id="KAG0285040.1"/>
    </source>
</evidence>
<keyword evidence="3" id="KW-1185">Reference proteome</keyword>
<organism evidence="2 3">
    <name type="scientific">Linnemannia gamsii</name>
    <dbReference type="NCBI Taxonomy" id="64522"/>
    <lineage>
        <taxon>Eukaryota</taxon>
        <taxon>Fungi</taxon>
        <taxon>Fungi incertae sedis</taxon>
        <taxon>Mucoromycota</taxon>
        <taxon>Mortierellomycotina</taxon>
        <taxon>Mortierellomycetes</taxon>
        <taxon>Mortierellales</taxon>
        <taxon>Mortierellaceae</taxon>
        <taxon>Linnemannia</taxon>
    </lineage>
</organism>
<dbReference type="Proteomes" id="UP000823405">
    <property type="component" value="Unassembled WGS sequence"/>
</dbReference>
<gene>
    <name evidence="2" type="ORF">BGZ97_007957</name>
</gene>
<reference evidence="2" key="1">
    <citation type="journal article" date="2020" name="Fungal Divers.">
        <title>Resolving the Mortierellaceae phylogeny through synthesis of multi-gene phylogenetics and phylogenomics.</title>
        <authorList>
            <person name="Vandepol N."/>
            <person name="Liber J."/>
            <person name="Desiro A."/>
            <person name="Na H."/>
            <person name="Kennedy M."/>
            <person name="Barry K."/>
            <person name="Grigoriev I.V."/>
            <person name="Miller A.N."/>
            <person name="O'Donnell K."/>
            <person name="Stajich J.E."/>
            <person name="Bonito G."/>
        </authorList>
    </citation>
    <scope>NUCLEOTIDE SEQUENCE</scope>
    <source>
        <strain evidence="2">NVP60</strain>
    </source>
</reference>
<proteinExistence type="predicted"/>
<evidence type="ECO:0000313" key="3">
    <source>
        <dbReference type="Proteomes" id="UP000823405"/>
    </source>
</evidence>
<sequence>MNAQGVFTMFGWNRDLDDNGSVVTPFGLRYDPAGKMDAKYNFKGPGAWMNLTVERVHDWTSPSAVHSLGYINNGEVVHVLLNEDAKQINIAKLDESTQSLTSVGKWTMNSTIHGDIKGMGIGNNHLYTFGTSYSYDGPTYLTGLPLTAISPTMPIGQIYNTSQVTEGPSPTAVFLYYYQNILTLICARYKGGAFYKIPDPDTAASTGPPTTFTNDISFMNDFVPLGDGTGLTSFALMQKYGKLMVFANDKGFRYTEAIDKASITDPVGVNPNPTSPSGGSGSGSGSGLFQRFLRPPTFTLNSWDQMADLFFTILQGKILHHLIL</sequence>
<evidence type="ECO:0000256" key="1">
    <source>
        <dbReference type="SAM" id="MobiDB-lite"/>
    </source>
</evidence>
<name>A0A9P6UEU6_9FUNG</name>
<dbReference type="OrthoDB" id="2444659at2759"/>
<dbReference type="EMBL" id="JAAAIN010003586">
    <property type="protein sequence ID" value="KAG0285040.1"/>
    <property type="molecule type" value="Genomic_DNA"/>
</dbReference>
<accession>A0A9P6UEU6</accession>
<dbReference type="AlphaFoldDB" id="A0A9P6UEU6"/>